<evidence type="ECO:0000259" key="10">
    <source>
        <dbReference type="PROSITE" id="PS51483"/>
    </source>
</evidence>
<evidence type="ECO:0000256" key="1">
    <source>
        <dbReference type="ARBA" id="ARBA00001946"/>
    </source>
</evidence>
<dbReference type="PANTHER" id="PTHR10947:SF0">
    <property type="entry name" value="PHENYLALANINE--TRNA LIGASE BETA SUBUNIT"/>
    <property type="match status" value="1"/>
</dbReference>
<evidence type="ECO:0000256" key="2">
    <source>
        <dbReference type="ARBA" id="ARBA00012814"/>
    </source>
</evidence>
<protein>
    <recommendedName>
        <fullName evidence="2">phenylalanine--tRNA ligase</fullName>
        <ecNumber evidence="2">6.1.1.20</ecNumber>
    </recommendedName>
</protein>
<dbReference type="GO" id="GO:0006432">
    <property type="term" value="P:phenylalanyl-tRNA aminoacylation"/>
    <property type="evidence" value="ECO:0007669"/>
    <property type="project" value="InterPro"/>
</dbReference>
<name>A0A645JDF8_9ZZZZ</name>
<dbReference type="InterPro" id="IPR045864">
    <property type="entry name" value="aa-tRNA-synth_II/BPL/LPL"/>
</dbReference>
<evidence type="ECO:0000256" key="4">
    <source>
        <dbReference type="ARBA" id="ARBA00022723"/>
    </source>
</evidence>
<comment type="caution">
    <text evidence="11">The sequence shown here is derived from an EMBL/GenBank/DDBJ whole genome shotgun (WGS) entry which is preliminary data.</text>
</comment>
<dbReference type="AlphaFoldDB" id="A0A645JDF8"/>
<dbReference type="GO" id="GO:0009328">
    <property type="term" value="C:phenylalanine-tRNA ligase complex"/>
    <property type="evidence" value="ECO:0007669"/>
    <property type="project" value="TreeGrafter"/>
</dbReference>
<gene>
    <name evidence="11" type="primary">pheT_62</name>
    <name evidence="11" type="ORF">SDC9_205287</name>
</gene>
<keyword evidence="3 11" id="KW-0436">Ligase</keyword>
<proteinExistence type="predicted"/>
<reference evidence="11" key="1">
    <citation type="submission" date="2019-08" db="EMBL/GenBank/DDBJ databases">
        <authorList>
            <person name="Kucharzyk K."/>
            <person name="Murdoch R.W."/>
            <person name="Higgins S."/>
            <person name="Loffler F."/>
        </authorList>
    </citation>
    <scope>NUCLEOTIDE SEQUENCE</scope>
</reference>
<dbReference type="EMBL" id="VSSQ01129288">
    <property type="protein sequence ID" value="MPN57593.1"/>
    <property type="molecule type" value="Genomic_DNA"/>
</dbReference>
<dbReference type="GO" id="GO:0000287">
    <property type="term" value="F:magnesium ion binding"/>
    <property type="evidence" value="ECO:0007669"/>
    <property type="project" value="InterPro"/>
</dbReference>
<keyword evidence="7" id="KW-0460">Magnesium</keyword>
<dbReference type="GO" id="GO:0005524">
    <property type="term" value="F:ATP binding"/>
    <property type="evidence" value="ECO:0007669"/>
    <property type="project" value="UniProtKB-KW"/>
</dbReference>
<organism evidence="11">
    <name type="scientific">bioreactor metagenome</name>
    <dbReference type="NCBI Taxonomy" id="1076179"/>
    <lineage>
        <taxon>unclassified sequences</taxon>
        <taxon>metagenomes</taxon>
        <taxon>ecological metagenomes</taxon>
    </lineage>
</organism>
<evidence type="ECO:0000313" key="11">
    <source>
        <dbReference type="EMBL" id="MPN57593.1"/>
    </source>
</evidence>
<dbReference type="InterPro" id="IPR005147">
    <property type="entry name" value="tRNA_synthase_B5-dom"/>
</dbReference>
<dbReference type="GO" id="GO:0003723">
    <property type="term" value="F:RNA binding"/>
    <property type="evidence" value="ECO:0007669"/>
    <property type="project" value="InterPro"/>
</dbReference>
<sequence>MTAAKTSAVLGMSFTPEEISEVLDRLQFPYEQQGEGFIVNIPNYRSDIEIEEDMIEEVARLTGYDRIPTTLPQGDQTQGRRTSEQEFRRKLRHLLVNLGLNEVITYSFNRPNADELWGRSDQSITLMNPLREELSVMRTTLIPGLLEVA</sequence>
<evidence type="ECO:0000256" key="3">
    <source>
        <dbReference type="ARBA" id="ARBA00022598"/>
    </source>
</evidence>
<dbReference type="Pfam" id="PF03484">
    <property type="entry name" value="B5"/>
    <property type="match status" value="1"/>
</dbReference>
<evidence type="ECO:0000256" key="9">
    <source>
        <dbReference type="ARBA" id="ARBA00023146"/>
    </source>
</evidence>
<dbReference type="InterPro" id="IPR041616">
    <property type="entry name" value="PheRS_beta_core"/>
</dbReference>
<dbReference type="PANTHER" id="PTHR10947">
    <property type="entry name" value="PHENYLALANYL-TRNA SYNTHETASE BETA CHAIN AND LEUCINE-RICH REPEAT-CONTAINING PROTEIN 47"/>
    <property type="match status" value="1"/>
</dbReference>
<evidence type="ECO:0000256" key="5">
    <source>
        <dbReference type="ARBA" id="ARBA00022741"/>
    </source>
</evidence>
<dbReference type="Gene3D" id="3.30.56.10">
    <property type="match status" value="1"/>
</dbReference>
<keyword evidence="6" id="KW-0067">ATP-binding</keyword>
<evidence type="ECO:0000256" key="7">
    <source>
        <dbReference type="ARBA" id="ARBA00022842"/>
    </source>
</evidence>
<dbReference type="GO" id="GO:0004826">
    <property type="term" value="F:phenylalanine-tRNA ligase activity"/>
    <property type="evidence" value="ECO:0007669"/>
    <property type="project" value="UniProtKB-EC"/>
</dbReference>
<dbReference type="SUPFAM" id="SSF55681">
    <property type="entry name" value="Class II aaRS and biotin synthetases"/>
    <property type="match status" value="1"/>
</dbReference>
<dbReference type="EC" id="6.1.1.20" evidence="2"/>
<dbReference type="PROSITE" id="PS51483">
    <property type="entry name" value="B5"/>
    <property type="match status" value="1"/>
</dbReference>
<dbReference type="Gene3D" id="3.30.930.10">
    <property type="entry name" value="Bira Bifunctional Protein, Domain 2"/>
    <property type="match status" value="1"/>
</dbReference>
<keyword evidence="5" id="KW-0547">Nucleotide-binding</keyword>
<dbReference type="InterPro" id="IPR045060">
    <property type="entry name" value="Phe-tRNA-ligase_IIc_bsu"/>
</dbReference>
<accession>A0A645JDF8</accession>
<keyword evidence="8" id="KW-0648">Protein biosynthesis</keyword>
<dbReference type="Pfam" id="PF17759">
    <property type="entry name" value="tRNA_synthFbeta"/>
    <property type="match status" value="1"/>
</dbReference>
<comment type="cofactor">
    <cofactor evidence="1">
        <name>Mg(2+)</name>
        <dbReference type="ChEBI" id="CHEBI:18420"/>
    </cofactor>
</comment>
<feature type="domain" description="B5" evidence="10">
    <location>
        <begin position="1"/>
        <end position="69"/>
    </location>
</feature>
<dbReference type="SUPFAM" id="SSF46955">
    <property type="entry name" value="Putative DNA-binding domain"/>
    <property type="match status" value="1"/>
</dbReference>
<keyword evidence="9" id="KW-0030">Aminoacyl-tRNA synthetase</keyword>
<keyword evidence="4" id="KW-0479">Metal-binding</keyword>
<dbReference type="SMART" id="SM00874">
    <property type="entry name" value="B5"/>
    <property type="match status" value="1"/>
</dbReference>
<evidence type="ECO:0000256" key="6">
    <source>
        <dbReference type="ARBA" id="ARBA00022840"/>
    </source>
</evidence>
<evidence type="ECO:0000256" key="8">
    <source>
        <dbReference type="ARBA" id="ARBA00022917"/>
    </source>
</evidence>
<dbReference type="InterPro" id="IPR009061">
    <property type="entry name" value="DNA-bd_dom_put_sf"/>
</dbReference>